<name>A0A2D2W4N1_9CAUD</name>
<proteinExistence type="predicted"/>
<dbReference type="EMBL" id="MF919534">
    <property type="protein sequence ID" value="ATS93053.1"/>
    <property type="molecule type" value="Genomic_DNA"/>
</dbReference>
<dbReference type="Proteomes" id="UP000240916">
    <property type="component" value="Segment"/>
</dbReference>
<sequence length="62" mass="6690">MMHELLGDSYTVYLANHAGIVVKRTILPNRVSDIQVSDPMSIARAVKRAATLGVAPLPSQES</sequence>
<evidence type="ECO:0000313" key="1">
    <source>
        <dbReference type="EMBL" id="ATS93053.1"/>
    </source>
</evidence>
<accession>A0A2D2W4N1</accession>
<gene>
    <name evidence="1" type="ORF">SEA_SUPERPHIKIMAN_215</name>
</gene>
<evidence type="ECO:0000313" key="2">
    <source>
        <dbReference type="Proteomes" id="UP000240916"/>
    </source>
</evidence>
<protein>
    <submittedName>
        <fullName evidence="1">Uncharacterized protein</fullName>
    </submittedName>
</protein>
<organism evidence="1 2">
    <name type="scientific">Mycobacterium phage Superphikiman</name>
    <dbReference type="NCBI Taxonomy" id="2041551"/>
    <lineage>
        <taxon>Viruses</taxon>
        <taxon>Duplodnaviria</taxon>
        <taxon>Heunggongvirae</taxon>
        <taxon>Uroviricota</taxon>
        <taxon>Caudoviricetes</taxon>
        <taxon>Omegavirus</taxon>
        <taxon>Omegavirus courthouse</taxon>
    </lineage>
</organism>
<reference evidence="1 2" key="1">
    <citation type="submission" date="2017-09" db="EMBL/GenBank/DDBJ databases">
        <authorList>
            <person name="Pradhan P."/>
            <person name="Aluri L.S."/>
            <person name="Anandarajan D."/>
            <person name="Beiriger J.C."/>
            <person name="Bethamcharla R."/>
            <person name="Betini N."/>
            <person name="Bhatt S.D."/>
            <person name="Chengalvala S."/>
            <person name="Cox N.E."/>
            <person name="Delvadia B.P."/>
            <person name="Desai A.S."/>
            <person name="Devaney A.M."/>
            <person name="Doyle B.K."/>
            <person name="Edgerton A.O."/>
            <person name="Erlich M.C."/>
            <person name="Fitzpatrick K.C."/>
            <person name="Gajjar E.A."/>
            <person name="Ganguly A."/>
            <person name="Gill R.S."/>
            <person name="Goldman M.G."/>
            <person name="Good P.M."/>
            <person name="Gupta N."/>
            <person name="Haddad L.M."/>
            <person name="Han E.J."/>
            <person name="Jain S."/>
            <person name="Jiang A."/>
            <person name="Jurgielewicz A.D."/>
            <person name="Kainth D.K."/>
            <person name="Karam J.M."/>
            <person name="Kodavatiganti M."/>
            <person name="Kriete S.J."/>
            <person name="MacDonald C.E."/>
            <person name="Maret J.P."/>
            <person name="Mathew A.E."/>
            <person name="Nako S."/>
            <person name="Natrajan M."/>
            <person name="Nishu N.M."/>
            <person name="Parikh A."/>
            <person name="Patel N."/>
            <person name="Patel P.D."/>
            <person name="Patel S."/>
            <person name="Patra K."/>
            <person name="Pumpuckdee D."/>
            <person name="Rai K."/>
            <person name="Ramanathan A."/>
            <person name="Sarkar A."/>
            <person name="Schaffer B.L."/>
            <person name="Shah P."/>
            <person name="Tata R.K."/>
            <person name="Tawfik A.H."/>
            <person name="Thuremella B.T."/>
            <person name="Toma J."/>
            <person name="Tran T.L."/>
            <person name="Veera S."/>
            <person name="Vemulapalli V.K."/>
            <person name="Vidas T.V."/>
            <person name="Vieira K.S."/>
            <person name="Vijayakumar G."/>
            <person name="Walor T.A."/>
            <person name="White C.R."/>
            <person name="Wong B.M."/>
            <person name="Zhao Sl."/>
            <person name="McDonald M.T."/>
            <person name="Dalia R."/>
            <person name="Little J.L."/>
            <person name="Gurney S.M.R."/>
            <person name="Bollivar D.W."/>
            <person name="Garlena R.A."/>
            <person name="Russell D.A."/>
            <person name="Pope W.H."/>
            <person name="Jacobs-Sera D."/>
            <person name="Hendrix R.W."/>
            <person name="Hatfull G.F."/>
        </authorList>
    </citation>
    <scope>NUCLEOTIDE SEQUENCE [LARGE SCALE GENOMIC DNA]</scope>
</reference>